<evidence type="ECO:0000256" key="2">
    <source>
        <dbReference type="ARBA" id="ARBA00022857"/>
    </source>
</evidence>
<organism evidence="5 6">
    <name type="scientific">Devosia nitrariae</name>
    <dbReference type="NCBI Taxonomy" id="2071872"/>
    <lineage>
        <taxon>Bacteria</taxon>
        <taxon>Pseudomonadati</taxon>
        <taxon>Pseudomonadota</taxon>
        <taxon>Alphaproteobacteria</taxon>
        <taxon>Hyphomicrobiales</taxon>
        <taxon>Devosiaceae</taxon>
        <taxon>Devosia</taxon>
    </lineage>
</organism>
<dbReference type="Proteomes" id="UP001156691">
    <property type="component" value="Unassembled WGS sequence"/>
</dbReference>
<proteinExistence type="predicted"/>
<dbReference type="InterPro" id="IPR002734">
    <property type="entry name" value="RibDG_C"/>
</dbReference>
<keyword evidence="3" id="KW-0560">Oxidoreductase</keyword>
<accession>A0ABQ5WD77</accession>
<comment type="caution">
    <text evidence="5">The sequence shown here is derived from an EMBL/GenBank/DDBJ whole genome shotgun (WGS) entry which is preliminary data.</text>
</comment>
<dbReference type="RefSeq" id="WP_284343479.1">
    <property type="nucleotide sequence ID" value="NZ_BSNS01000030.1"/>
</dbReference>
<dbReference type="PANTHER" id="PTHR38011">
    <property type="entry name" value="DIHYDROFOLATE REDUCTASE FAMILY PROTEIN (AFU_ORTHOLOGUE AFUA_8G06820)"/>
    <property type="match status" value="1"/>
</dbReference>
<dbReference type="Gene3D" id="3.40.430.10">
    <property type="entry name" value="Dihydrofolate Reductase, subunit A"/>
    <property type="match status" value="1"/>
</dbReference>
<protein>
    <recommendedName>
        <fullName evidence="4">Bacterial bifunctional deaminase-reductase C-terminal domain-containing protein</fullName>
    </recommendedName>
</protein>
<dbReference type="Pfam" id="PF01872">
    <property type="entry name" value="RibD_C"/>
    <property type="match status" value="1"/>
</dbReference>
<dbReference type="EMBL" id="BSNS01000030">
    <property type="protein sequence ID" value="GLQ58082.1"/>
    <property type="molecule type" value="Genomic_DNA"/>
</dbReference>
<evidence type="ECO:0000256" key="3">
    <source>
        <dbReference type="ARBA" id="ARBA00023002"/>
    </source>
</evidence>
<keyword evidence="2" id="KW-0521">NADP</keyword>
<name>A0ABQ5WD77_9HYPH</name>
<evidence type="ECO:0000256" key="1">
    <source>
        <dbReference type="ARBA" id="ARBA00005104"/>
    </source>
</evidence>
<feature type="domain" description="Bacterial bifunctional deaminase-reductase C-terminal" evidence="4">
    <location>
        <begin position="10"/>
        <end position="245"/>
    </location>
</feature>
<evidence type="ECO:0000313" key="5">
    <source>
        <dbReference type="EMBL" id="GLQ58082.1"/>
    </source>
</evidence>
<reference evidence="6" key="1">
    <citation type="journal article" date="2019" name="Int. J. Syst. Evol. Microbiol.">
        <title>The Global Catalogue of Microorganisms (GCM) 10K type strain sequencing project: providing services to taxonomists for standard genome sequencing and annotation.</title>
        <authorList>
            <consortium name="The Broad Institute Genomics Platform"/>
            <consortium name="The Broad Institute Genome Sequencing Center for Infectious Disease"/>
            <person name="Wu L."/>
            <person name="Ma J."/>
        </authorList>
    </citation>
    <scope>NUCLEOTIDE SEQUENCE [LARGE SCALE GENOMIC DNA]</scope>
    <source>
        <strain evidence="6">NBRC 112416</strain>
    </source>
</reference>
<evidence type="ECO:0000259" key="4">
    <source>
        <dbReference type="Pfam" id="PF01872"/>
    </source>
</evidence>
<comment type="pathway">
    <text evidence="1">Cofactor biosynthesis; riboflavin biosynthesis.</text>
</comment>
<evidence type="ECO:0000313" key="6">
    <source>
        <dbReference type="Proteomes" id="UP001156691"/>
    </source>
</evidence>
<keyword evidence="6" id="KW-1185">Reference proteome</keyword>
<gene>
    <name evidence="5" type="ORF">GCM10010862_53410</name>
</gene>
<dbReference type="InterPro" id="IPR050765">
    <property type="entry name" value="Riboflavin_Biosynth_HTPR"/>
</dbReference>
<dbReference type="SUPFAM" id="SSF53597">
    <property type="entry name" value="Dihydrofolate reductase-like"/>
    <property type="match status" value="1"/>
</dbReference>
<dbReference type="InterPro" id="IPR024072">
    <property type="entry name" value="DHFR-like_dom_sf"/>
</dbReference>
<sequence>MEQLPEMDRPRVIVSVNASVDGRIAFRRNEPLMREETERAWTALWPASVQGVEAARSEEIMRVHAPQAMLEGSGSLVSDLAGSPERHDVHFDGPAEVLYSDFLPASVRERPGHEKWFTVVDSRGRVHWTMKSQGEYDVLVLVARATPRSYLAYLRAENISYLVAGEERVDLREALRRMRDKLGVNCVVSTAGGGLNGALLRAGLVDAVDLLVCPMAIGGLGTPSIFDGAQLEEHATPTRLKMLSAHVEADGLLRLRYEVDRP</sequence>
<dbReference type="PANTHER" id="PTHR38011:SF7">
    <property type="entry name" value="2,5-DIAMINO-6-RIBOSYLAMINO-4(3H)-PYRIMIDINONE 5'-PHOSPHATE REDUCTASE"/>
    <property type="match status" value="1"/>
</dbReference>